<dbReference type="Proteomes" id="UP000321938">
    <property type="component" value="Unassembled WGS sequence"/>
</dbReference>
<proteinExistence type="inferred from homology"/>
<evidence type="ECO:0000313" key="11">
    <source>
        <dbReference type="Proteomes" id="UP000321938"/>
    </source>
</evidence>
<keyword evidence="2 8" id="KW-0474">Menaquinone biosynthesis</keyword>
<dbReference type="Gene3D" id="1.10.357.140">
    <property type="entry name" value="UbiA prenyltransferase"/>
    <property type="match status" value="1"/>
</dbReference>
<dbReference type="PANTHER" id="PTHR13929">
    <property type="entry name" value="1,4-DIHYDROXY-2-NAPHTHOATE OCTAPRENYLTRANSFERASE"/>
    <property type="match status" value="1"/>
</dbReference>
<dbReference type="PIRSF" id="PIRSF005355">
    <property type="entry name" value="UBIAD1"/>
    <property type="match status" value="1"/>
</dbReference>
<evidence type="ECO:0000256" key="1">
    <source>
        <dbReference type="ARBA" id="ARBA00004141"/>
    </source>
</evidence>
<dbReference type="GO" id="GO:0009234">
    <property type="term" value="P:menaquinone biosynthetic process"/>
    <property type="evidence" value="ECO:0007669"/>
    <property type="project" value="UniProtKB-UniRule"/>
</dbReference>
<dbReference type="RefSeq" id="WP_147231686.1">
    <property type="nucleotide sequence ID" value="NZ_VOSB01000013.1"/>
</dbReference>
<dbReference type="Gene3D" id="1.20.120.1780">
    <property type="entry name" value="UbiA prenyltransferase"/>
    <property type="match status" value="1"/>
</dbReference>
<dbReference type="STRING" id="1123037.GCA_000425305_01204"/>
<dbReference type="PANTHER" id="PTHR13929:SF0">
    <property type="entry name" value="UBIA PRENYLTRANSFERASE DOMAIN-CONTAINING PROTEIN 1"/>
    <property type="match status" value="1"/>
</dbReference>
<dbReference type="CDD" id="cd13962">
    <property type="entry name" value="PT_UbiA_UBIAD1"/>
    <property type="match status" value="1"/>
</dbReference>
<keyword evidence="5 8" id="KW-0812">Transmembrane</keyword>
<organism evidence="10 11">
    <name type="scientific">Psychroserpens burtonensis</name>
    <dbReference type="NCBI Taxonomy" id="49278"/>
    <lineage>
        <taxon>Bacteria</taxon>
        <taxon>Pseudomonadati</taxon>
        <taxon>Bacteroidota</taxon>
        <taxon>Flavobacteriia</taxon>
        <taxon>Flavobacteriales</taxon>
        <taxon>Flavobacteriaceae</taxon>
        <taxon>Psychroserpens</taxon>
    </lineage>
</organism>
<dbReference type="EMBL" id="VOSB01000013">
    <property type="protein sequence ID" value="TXE17328.1"/>
    <property type="molecule type" value="Genomic_DNA"/>
</dbReference>
<dbReference type="NCBIfam" id="TIGR00751">
    <property type="entry name" value="menA"/>
    <property type="match status" value="1"/>
</dbReference>
<keyword evidence="11" id="KW-1185">Reference proteome</keyword>
<dbReference type="GO" id="GO:0005886">
    <property type="term" value="C:plasma membrane"/>
    <property type="evidence" value="ECO:0007669"/>
    <property type="project" value="UniProtKB-SubCell"/>
</dbReference>
<dbReference type="OrthoDB" id="9767568at2"/>
<keyword evidence="6 8" id="KW-1133">Transmembrane helix</keyword>
<feature type="transmembrane region" description="Helical" evidence="8">
    <location>
        <begin position="225"/>
        <end position="246"/>
    </location>
</feature>
<sequence>MITKIKPWLSAFRLRTLPLSISGIIIGSCFAYYNGKFDAYIMTFAILLTVALQILSNLANDYGDGIRGTDNESRIGPKRAIQSGAITPEEMFEGIKLNILVVIVLTVGLIFTSFGSKYLLYAILFFFLSGFSIYAAINYTIGSSPYGYKGLGDVFVFIFFGILSVVGSYFLYTKSIDHHVWLPAISVGLLSMGVLNLNNMRDIESDRLAEKETLAVKLGKSKAKAYHITLIVLTIVVSIVFSILYFSSPWNFLFYLAFIPLLIHINVVIKVTNPKDFDPQLKVLALTTFLFSILLGIGYVL</sequence>
<evidence type="ECO:0000256" key="5">
    <source>
        <dbReference type="ARBA" id="ARBA00022692"/>
    </source>
</evidence>
<comment type="catalytic activity">
    <reaction evidence="8">
        <text>an all-trans-polyprenyl diphosphate + 1,4-dihydroxy-2-naphthoate + H(+) = a 2-demethylmenaquinol + CO2 + diphosphate</text>
        <dbReference type="Rhea" id="RHEA:26478"/>
        <dbReference type="Rhea" id="RHEA-COMP:9563"/>
        <dbReference type="Rhea" id="RHEA-COMP:9564"/>
        <dbReference type="ChEBI" id="CHEBI:11173"/>
        <dbReference type="ChEBI" id="CHEBI:15378"/>
        <dbReference type="ChEBI" id="CHEBI:16526"/>
        <dbReference type="ChEBI" id="CHEBI:33019"/>
        <dbReference type="ChEBI" id="CHEBI:55437"/>
        <dbReference type="ChEBI" id="CHEBI:58914"/>
        <dbReference type="EC" id="2.5.1.74"/>
    </reaction>
</comment>
<keyword evidence="3 8" id="KW-1003">Cell membrane</keyword>
<gene>
    <name evidence="8 10" type="primary">menA</name>
    <name evidence="10" type="ORF">ES692_10115</name>
</gene>
<evidence type="ECO:0000256" key="9">
    <source>
        <dbReference type="NCBIfam" id="TIGR00751"/>
    </source>
</evidence>
<feature type="transmembrane region" description="Helical" evidence="8">
    <location>
        <begin position="252"/>
        <end position="269"/>
    </location>
</feature>
<protein>
    <recommendedName>
        <fullName evidence="8 9">1,4-dihydroxy-2-naphthoate octaprenyltransferase</fullName>
        <shortName evidence="8">DHNA-octaprenyltransferase</shortName>
        <ecNumber evidence="8 9">2.5.1.74</ecNumber>
    </recommendedName>
</protein>
<evidence type="ECO:0000256" key="2">
    <source>
        <dbReference type="ARBA" id="ARBA00022428"/>
    </source>
</evidence>
<evidence type="ECO:0000313" key="10">
    <source>
        <dbReference type="EMBL" id="TXE17328.1"/>
    </source>
</evidence>
<dbReference type="InterPro" id="IPR004657">
    <property type="entry name" value="MenA"/>
</dbReference>
<comment type="function">
    <text evidence="8">Conversion of 1,4-dihydroxy-2-naphthoate (DHNA) to demethylmenaquinone (DMK).</text>
</comment>
<feature type="transmembrane region" description="Helical" evidence="8">
    <location>
        <begin position="281"/>
        <end position="300"/>
    </location>
</feature>
<dbReference type="UniPathway" id="UPA00079">
    <property type="reaction ID" value="UER00168"/>
</dbReference>
<dbReference type="GO" id="GO:0046428">
    <property type="term" value="F:1,4-dihydroxy-2-naphthoate polyprenyltransferase activity"/>
    <property type="evidence" value="ECO:0007669"/>
    <property type="project" value="UniProtKB-UniRule"/>
</dbReference>
<name>A0A5C7B7Z5_9FLAO</name>
<accession>A0A5C7B7Z5</accession>
<feature type="transmembrane region" description="Helical" evidence="8">
    <location>
        <begin position="178"/>
        <end position="197"/>
    </location>
</feature>
<feature type="transmembrane region" description="Helical" evidence="8">
    <location>
        <begin position="12"/>
        <end position="33"/>
    </location>
</feature>
<keyword evidence="7 8" id="KW-0472">Membrane</keyword>
<dbReference type="GO" id="GO:0042371">
    <property type="term" value="P:vitamin K biosynthetic process"/>
    <property type="evidence" value="ECO:0007669"/>
    <property type="project" value="TreeGrafter"/>
</dbReference>
<keyword evidence="4 8" id="KW-0808">Transferase</keyword>
<comment type="subcellular location">
    <subcellularLocation>
        <location evidence="8">Cell membrane</location>
        <topology evidence="8">Multi-pass membrane protein</topology>
    </subcellularLocation>
    <subcellularLocation>
        <location evidence="1">Membrane</location>
        <topology evidence="1">Multi-pass membrane protein</topology>
    </subcellularLocation>
</comment>
<dbReference type="InterPro" id="IPR000537">
    <property type="entry name" value="UbiA_prenyltransferase"/>
</dbReference>
<evidence type="ECO:0000256" key="4">
    <source>
        <dbReference type="ARBA" id="ARBA00022679"/>
    </source>
</evidence>
<dbReference type="PROSITE" id="PS51257">
    <property type="entry name" value="PROKAR_LIPOPROTEIN"/>
    <property type="match status" value="1"/>
</dbReference>
<evidence type="ECO:0000256" key="6">
    <source>
        <dbReference type="ARBA" id="ARBA00022989"/>
    </source>
</evidence>
<dbReference type="HAMAP" id="MF_01937">
    <property type="entry name" value="MenA_1"/>
    <property type="match status" value="1"/>
</dbReference>
<dbReference type="EC" id="2.5.1.74" evidence="8 9"/>
<dbReference type="InterPro" id="IPR044878">
    <property type="entry name" value="UbiA_sf"/>
</dbReference>
<dbReference type="InterPro" id="IPR026046">
    <property type="entry name" value="UBIAD1"/>
</dbReference>
<feature type="transmembrane region" description="Helical" evidence="8">
    <location>
        <begin position="39"/>
        <end position="59"/>
    </location>
</feature>
<feature type="transmembrane region" description="Helical" evidence="8">
    <location>
        <begin position="97"/>
        <end position="114"/>
    </location>
</feature>
<feature type="transmembrane region" description="Helical" evidence="8">
    <location>
        <begin position="120"/>
        <end position="142"/>
    </location>
</feature>
<comment type="caution">
    <text evidence="10">The sequence shown here is derived from an EMBL/GenBank/DDBJ whole genome shotgun (WGS) entry which is preliminary data.</text>
</comment>
<dbReference type="AlphaFoldDB" id="A0A5C7B7Z5"/>
<feature type="transmembrane region" description="Helical" evidence="8">
    <location>
        <begin position="154"/>
        <end position="172"/>
    </location>
</feature>
<dbReference type="Pfam" id="PF01040">
    <property type="entry name" value="UbiA"/>
    <property type="match status" value="1"/>
</dbReference>
<comment type="similarity">
    <text evidence="8">Belongs to the MenA family. Type 1 subfamily.</text>
</comment>
<comment type="pathway">
    <text evidence="8">Quinol/quinone metabolism; menaquinone biosynthesis; menaquinol from 1,4-dihydroxy-2-naphthoate: step 1/2.</text>
</comment>
<evidence type="ECO:0000256" key="3">
    <source>
        <dbReference type="ARBA" id="ARBA00022475"/>
    </source>
</evidence>
<evidence type="ECO:0000256" key="8">
    <source>
        <dbReference type="HAMAP-Rule" id="MF_01937"/>
    </source>
</evidence>
<evidence type="ECO:0000256" key="7">
    <source>
        <dbReference type="ARBA" id="ARBA00023136"/>
    </source>
</evidence>
<reference evidence="10 11" key="1">
    <citation type="submission" date="2019-08" db="EMBL/GenBank/DDBJ databases">
        <title>Genome of Psychroserpens burtonensis ACAM 167.</title>
        <authorList>
            <person name="Bowman J.P."/>
        </authorList>
    </citation>
    <scope>NUCLEOTIDE SEQUENCE [LARGE SCALE GENOMIC DNA]</scope>
    <source>
        <strain evidence="10 11">ACAM 167</strain>
    </source>
</reference>